<sequence length="562" mass="59489">MSAKLVHYDMEARDALKRGVDKLANAVKVTLGPRGRNVVIEKSFGSPTVTKDGVTVAKEIELSNKRENMGAQMVKEVASKTSDNAGDGTTTATVLAQSIIQTGLKNVTAGANPMELKRGIDTAVKAIVEELRTMSKPVGDSLDSIKQVGSISANGDEEIGQNIADAMEKVGKDGVITVEEAKGTETYLETVEGMQFDRGYLSPYFVTDSENMVTEMEEPHILIFDEKISNMKDLLPILEKVIQTGKPLLIIAEDVEGEALATLVVNKLRGSLKIAAVKAPGFGDRRKQMLEDIAILTNGTVISEERGYKLENATLDYLGTADRVNITKDDTTIVGGQGSDDDIKARVNQIKGQIESTTSDYDREKLQERLAKLSGGVAVLNIGAASEVEMKEKKARVEDALHATRAAVEEGIVAGGGVALLRAQRALDSLKGENPDQEVGFDIVRRALESPLRCIANNAGAEGSIVVQKVKEGKDAFGYNARTETYEDLIEAGVIDPTKVTRTALENAASVAGLMLTTEALVSEKPSKGDDDDDGPAGGGGMPGGMGGGGMPGGMGGMGGMM</sequence>
<reference evidence="10 11" key="1">
    <citation type="submission" date="2016-11" db="EMBL/GenBank/DDBJ databases">
        <authorList>
            <person name="Jaros S."/>
            <person name="Januszkiewicz K."/>
            <person name="Wedrychowicz H."/>
        </authorList>
    </citation>
    <scope>NUCLEOTIDE SEQUENCE [LARGE SCALE GENOMIC DNA]</scope>
    <source>
        <strain evidence="10 11">DSM 21986</strain>
    </source>
</reference>
<dbReference type="Proteomes" id="UP000184041">
    <property type="component" value="Unassembled WGS sequence"/>
</dbReference>
<comment type="subunit">
    <text evidence="6 8">Forms a cylinder of 14 subunits composed of two heptameric rings stacked back-to-back. Interacts with the co-chaperonin GroES.</text>
</comment>
<name>A0A1M4VZE6_9BACT</name>
<dbReference type="PRINTS" id="PR00298">
    <property type="entry name" value="CHAPERONIN60"/>
</dbReference>
<evidence type="ECO:0000256" key="5">
    <source>
        <dbReference type="ARBA" id="ARBA00023235"/>
    </source>
</evidence>
<evidence type="ECO:0000313" key="11">
    <source>
        <dbReference type="Proteomes" id="UP000184041"/>
    </source>
</evidence>
<comment type="caution">
    <text evidence="6">Lacks conserved residue(s) required for the propagation of feature annotation.</text>
</comment>
<dbReference type="CDD" id="cd03344">
    <property type="entry name" value="GroEL"/>
    <property type="match status" value="1"/>
</dbReference>
<dbReference type="EMBL" id="FQUS01000003">
    <property type="protein sequence ID" value="SHE74358.1"/>
    <property type="molecule type" value="Genomic_DNA"/>
</dbReference>
<evidence type="ECO:0000256" key="7">
    <source>
        <dbReference type="RuleBase" id="RU000418"/>
    </source>
</evidence>
<dbReference type="GO" id="GO:0005737">
    <property type="term" value="C:cytoplasm"/>
    <property type="evidence" value="ECO:0007669"/>
    <property type="project" value="UniProtKB-SubCell"/>
</dbReference>
<dbReference type="Gene3D" id="3.30.260.10">
    <property type="entry name" value="TCP-1-like chaperonin intermediate domain"/>
    <property type="match status" value="1"/>
</dbReference>
<keyword evidence="5 6" id="KW-0413">Isomerase</keyword>
<comment type="function">
    <text evidence="6 8">Together with its co-chaperonin GroES, plays an essential role in assisting protein folding. The GroEL-GroES system forms a nano-cage that allows encapsulation of the non-native substrate proteins and provides a physical environment optimized to promote and accelerate protein folding.</text>
</comment>
<dbReference type="NCBIfam" id="NF009488">
    <property type="entry name" value="PRK12850.1"/>
    <property type="match status" value="1"/>
</dbReference>
<gene>
    <name evidence="6" type="primary">groEL</name>
    <name evidence="6" type="synonym">groL</name>
    <name evidence="10" type="ORF">SAMN05443144_10377</name>
</gene>
<dbReference type="NCBIfam" id="NF009487">
    <property type="entry name" value="PRK12849.1"/>
    <property type="match status" value="1"/>
</dbReference>
<dbReference type="NCBIfam" id="TIGR02348">
    <property type="entry name" value="GroEL"/>
    <property type="match status" value="1"/>
</dbReference>
<dbReference type="FunFam" id="1.10.560.10:FF:000001">
    <property type="entry name" value="60 kDa chaperonin"/>
    <property type="match status" value="1"/>
</dbReference>
<dbReference type="Pfam" id="PF00118">
    <property type="entry name" value="Cpn60_TCP1"/>
    <property type="match status" value="1"/>
</dbReference>
<feature type="binding site" evidence="6">
    <location>
        <begin position="30"/>
        <end position="33"/>
    </location>
    <ligand>
        <name>ATP</name>
        <dbReference type="ChEBI" id="CHEBI:30616"/>
    </ligand>
</feature>
<dbReference type="SUPFAM" id="SSF54849">
    <property type="entry name" value="GroEL-intermediate domain like"/>
    <property type="match status" value="1"/>
</dbReference>
<dbReference type="NCBIfam" id="NF000592">
    <property type="entry name" value="PRK00013.1"/>
    <property type="match status" value="1"/>
</dbReference>
<dbReference type="GO" id="GO:0140662">
    <property type="term" value="F:ATP-dependent protein folding chaperone"/>
    <property type="evidence" value="ECO:0007669"/>
    <property type="project" value="InterPro"/>
</dbReference>
<dbReference type="STRING" id="1194090.SAMN05443144_10377"/>
<evidence type="ECO:0000256" key="4">
    <source>
        <dbReference type="ARBA" id="ARBA00023186"/>
    </source>
</evidence>
<dbReference type="EC" id="5.6.1.7" evidence="6"/>
<proteinExistence type="inferred from homology"/>
<dbReference type="AlphaFoldDB" id="A0A1M4VZE6"/>
<dbReference type="Gene3D" id="1.10.560.10">
    <property type="entry name" value="GroEL-like equatorial domain"/>
    <property type="match status" value="1"/>
</dbReference>
<dbReference type="GO" id="GO:0005524">
    <property type="term" value="F:ATP binding"/>
    <property type="evidence" value="ECO:0007669"/>
    <property type="project" value="UniProtKB-UniRule"/>
</dbReference>
<dbReference type="InterPro" id="IPR002423">
    <property type="entry name" value="Cpn60/GroEL/TCP-1"/>
</dbReference>
<comment type="subcellular location">
    <subcellularLocation>
        <location evidence="6">Cytoplasm</location>
    </subcellularLocation>
</comment>
<organism evidence="10 11">
    <name type="scientific">Fodinibius roseus</name>
    <dbReference type="NCBI Taxonomy" id="1194090"/>
    <lineage>
        <taxon>Bacteria</taxon>
        <taxon>Pseudomonadati</taxon>
        <taxon>Balneolota</taxon>
        <taxon>Balneolia</taxon>
        <taxon>Balneolales</taxon>
        <taxon>Balneolaceae</taxon>
        <taxon>Fodinibius</taxon>
    </lineage>
</organism>
<dbReference type="GO" id="GO:0051082">
    <property type="term" value="F:unfolded protein binding"/>
    <property type="evidence" value="ECO:0007669"/>
    <property type="project" value="UniProtKB-UniRule"/>
</dbReference>
<evidence type="ECO:0000256" key="6">
    <source>
        <dbReference type="HAMAP-Rule" id="MF_00600"/>
    </source>
</evidence>
<dbReference type="InterPro" id="IPR027410">
    <property type="entry name" value="TCP-1-like_intermed_sf"/>
</dbReference>
<keyword evidence="2 6" id="KW-0547">Nucleotide-binding</keyword>
<dbReference type="PANTHER" id="PTHR45633">
    <property type="entry name" value="60 KDA HEAT SHOCK PROTEIN, MITOCHONDRIAL"/>
    <property type="match status" value="1"/>
</dbReference>
<dbReference type="InterPro" id="IPR027409">
    <property type="entry name" value="GroEL-like_apical_dom_sf"/>
</dbReference>
<dbReference type="GO" id="GO:0016853">
    <property type="term" value="F:isomerase activity"/>
    <property type="evidence" value="ECO:0007669"/>
    <property type="project" value="UniProtKB-KW"/>
</dbReference>
<dbReference type="SUPFAM" id="SSF48592">
    <property type="entry name" value="GroEL equatorial domain-like"/>
    <property type="match status" value="1"/>
</dbReference>
<evidence type="ECO:0000313" key="10">
    <source>
        <dbReference type="EMBL" id="SHE74358.1"/>
    </source>
</evidence>
<evidence type="ECO:0000256" key="3">
    <source>
        <dbReference type="ARBA" id="ARBA00022840"/>
    </source>
</evidence>
<dbReference type="InterPro" id="IPR027413">
    <property type="entry name" value="GROEL-like_equatorial_sf"/>
</dbReference>
<feature type="binding site" evidence="6">
    <location>
        <position position="496"/>
    </location>
    <ligand>
        <name>ATP</name>
        <dbReference type="ChEBI" id="CHEBI:30616"/>
    </ligand>
</feature>
<dbReference type="OrthoDB" id="9766614at2"/>
<accession>A0A1M4VZE6</accession>
<dbReference type="NCBIfam" id="NF009489">
    <property type="entry name" value="PRK12851.1"/>
    <property type="match status" value="1"/>
</dbReference>
<dbReference type="Gene3D" id="3.50.7.10">
    <property type="entry name" value="GroEL"/>
    <property type="match status" value="1"/>
</dbReference>
<keyword evidence="3 6" id="KW-0067">ATP-binding</keyword>
<dbReference type="RefSeq" id="WP_073059529.1">
    <property type="nucleotide sequence ID" value="NZ_FQUS01000003.1"/>
</dbReference>
<keyword evidence="11" id="KW-1185">Reference proteome</keyword>
<evidence type="ECO:0000256" key="8">
    <source>
        <dbReference type="RuleBase" id="RU000419"/>
    </source>
</evidence>
<comment type="similarity">
    <text evidence="1 6 7">Belongs to the chaperonin (HSP60) family.</text>
</comment>
<feature type="binding site" evidence="6">
    <location>
        <position position="416"/>
    </location>
    <ligand>
        <name>ATP</name>
        <dbReference type="ChEBI" id="CHEBI:30616"/>
    </ligand>
</feature>
<keyword evidence="4 6" id="KW-0143">Chaperone</keyword>
<dbReference type="PROSITE" id="PS00296">
    <property type="entry name" value="CHAPERONINS_CPN60"/>
    <property type="match status" value="1"/>
</dbReference>
<keyword evidence="6" id="KW-0963">Cytoplasm</keyword>
<feature type="compositionally biased region" description="Gly residues" evidence="9">
    <location>
        <begin position="536"/>
        <end position="562"/>
    </location>
</feature>
<dbReference type="GO" id="GO:0042026">
    <property type="term" value="P:protein refolding"/>
    <property type="evidence" value="ECO:0007669"/>
    <property type="project" value="UniProtKB-UniRule"/>
</dbReference>
<dbReference type="FunFam" id="3.50.7.10:FF:000001">
    <property type="entry name" value="60 kDa chaperonin"/>
    <property type="match status" value="1"/>
</dbReference>
<dbReference type="SUPFAM" id="SSF52029">
    <property type="entry name" value="GroEL apical domain-like"/>
    <property type="match status" value="1"/>
</dbReference>
<dbReference type="InterPro" id="IPR018370">
    <property type="entry name" value="Chaperonin_Cpn60_CS"/>
</dbReference>
<evidence type="ECO:0000256" key="2">
    <source>
        <dbReference type="ARBA" id="ARBA00022741"/>
    </source>
</evidence>
<feature type="region of interest" description="Disordered" evidence="9">
    <location>
        <begin position="523"/>
        <end position="562"/>
    </location>
</feature>
<dbReference type="InterPro" id="IPR001844">
    <property type="entry name" value="Cpn60/GroEL"/>
</dbReference>
<feature type="binding site" evidence="6">
    <location>
        <position position="51"/>
    </location>
    <ligand>
        <name>ATP</name>
        <dbReference type="ChEBI" id="CHEBI:30616"/>
    </ligand>
</feature>
<dbReference type="HAMAP" id="MF_00600">
    <property type="entry name" value="CH60"/>
    <property type="match status" value="1"/>
</dbReference>
<protein>
    <recommendedName>
        <fullName evidence="6">Chaperonin GroEL</fullName>
        <ecNumber evidence="6">5.6.1.7</ecNumber>
    </recommendedName>
    <alternativeName>
        <fullName evidence="6">60 kDa chaperonin</fullName>
    </alternativeName>
    <alternativeName>
        <fullName evidence="6">Chaperonin-60</fullName>
        <shortName evidence="6">Cpn60</shortName>
    </alternativeName>
</protein>
<evidence type="ECO:0000256" key="1">
    <source>
        <dbReference type="ARBA" id="ARBA00006607"/>
    </source>
</evidence>
<evidence type="ECO:0000256" key="9">
    <source>
        <dbReference type="SAM" id="MobiDB-lite"/>
    </source>
</evidence>
<feature type="binding site" evidence="6">
    <location>
        <begin position="87"/>
        <end position="91"/>
    </location>
    <ligand>
        <name>ATP</name>
        <dbReference type="ChEBI" id="CHEBI:30616"/>
    </ligand>
</feature>